<dbReference type="Gene3D" id="1.20.1740.10">
    <property type="entry name" value="Amino acid/polyamine transporter I"/>
    <property type="match status" value="1"/>
</dbReference>
<dbReference type="FunFam" id="1.20.1740.10:FF:000004">
    <property type="entry name" value="Sodium:alanine symporter family protein"/>
    <property type="match status" value="1"/>
</dbReference>
<evidence type="ECO:0000256" key="7">
    <source>
        <dbReference type="ARBA" id="ARBA00022989"/>
    </source>
</evidence>
<evidence type="ECO:0000313" key="11">
    <source>
        <dbReference type="EMBL" id="HIX50460.1"/>
    </source>
</evidence>
<dbReference type="PROSITE" id="PS00873">
    <property type="entry name" value="NA_ALANINE_SYMP"/>
    <property type="match status" value="1"/>
</dbReference>
<dbReference type="EMBL" id="DXEW01000021">
    <property type="protein sequence ID" value="HIX50460.1"/>
    <property type="molecule type" value="Genomic_DNA"/>
</dbReference>
<keyword evidence="5 9" id="KW-0812">Transmembrane</keyword>
<evidence type="ECO:0000256" key="6">
    <source>
        <dbReference type="ARBA" id="ARBA00022847"/>
    </source>
</evidence>
<sequence>MFDQIIQTIDSFVWGIPLIVLILGVGIYLTVRLVFLPIRKLGRAFKYMFEKEEGEGEVSSFGALCTALSATIGTGNIVGVATAIAAGGPGALFWMWLAAFFGMATKYAEGLLAVKYRKVYPDGHTLGGPFYYIENGLGRRWKFLAVIFAVFGMCVGLFGIGTFSQVNSITDAVGNIFSSAPTLELFGREYSIAVIIAGVVLTVVVALVLLGGVKRIAKVSEMIVPFMVILYVAVCLIILGANVTAIPQAFADIFVGAFTPKAVTGGAVGSMLIAMQQGIARGIFSNEAGLGSAPIAAAAAKTKEPVRQGLVSMTGTFLDTLVVCTMTGLAIVITGAWQPQLGLEGVDITIQAFSQGLPGVLGVAGPVILMVCLVFFAFTTILGWNFYGERCLEYVAGRRKAAIYIYRVLYILAVFIGPYMTVAAVWNIADIFNGLMAIPNLIALALLSGVVIRETKDYFRRFPKGKDAVPSVEEEPPVQQPQDLGAPPESAADRAFCRRKGAPPESAAARAFCGRRTAALPLCRRAFAPPSFVLAGRQACHRRGVRRLYKR</sequence>
<feature type="transmembrane region" description="Helical" evidence="9">
    <location>
        <begin position="363"/>
        <end position="387"/>
    </location>
</feature>
<dbReference type="Proteomes" id="UP000886847">
    <property type="component" value="Unassembled WGS sequence"/>
</dbReference>
<keyword evidence="4 9" id="KW-1003">Cell membrane</keyword>
<proteinExistence type="inferred from homology"/>
<gene>
    <name evidence="11" type="ORF">H9851_04185</name>
</gene>
<organism evidence="11 12">
    <name type="scientific">Candidatus Borkfalkia faecavium</name>
    <dbReference type="NCBI Taxonomy" id="2838508"/>
    <lineage>
        <taxon>Bacteria</taxon>
        <taxon>Bacillati</taxon>
        <taxon>Bacillota</taxon>
        <taxon>Clostridia</taxon>
        <taxon>Christensenellales</taxon>
        <taxon>Christensenellaceae</taxon>
        <taxon>Candidatus Borkfalkia</taxon>
    </lineage>
</organism>
<comment type="similarity">
    <text evidence="2 9">Belongs to the alanine or glycine:cation symporter (AGCS) (TC 2.A.25) family.</text>
</comment>
<feature type="transmembrane region" description="Helical" evidence="9">
    <location>
        <begin position="317"/>
        <end position="337"/>
    </location>
</feature>
<evidence type="ECO:0000256" key="5">
    <source>
        <dbReference type="ARBA" id="ARBA00022692"/>
    </source>
</evidence>
<feature type="transmembrane region" description="Helical" evidence="9">
    <location>
        <begin position="253"/>
        <end position="275"/>
    </location>
</feature>
<feature type="transmembrane region" description="Helical" evidence="9">
    <location>
        <begin position="435"/>
        <end position="452"/>
    </location>
</feature>
<keyword evidence="6 9" id="KW-0769">Symport</keyword>
<reference evidence="11" key="1">
    <citation type="journal article" date="2021" name="PeerJ">
        <title>Extensive microbial diversity within the chicken gut microbiome revealed by metagenomics and culture.</title>
        <authorList>
            <person name="Gilroy R."/>
            <person name="Ravi A."/>
            <person name="Getino M."/>
            <person name="Pursley I."/>
            <person name="Horton D.L."/>
            <person name="Alikhan N.F."/>
            <person name="Baker D."/>
            <person name="Gharbi K."/>
            <person name="Hall N."/>
            <person name="Watson M."/>
            <person name="Adriaenssens E.M."/>
            <person name="Foster-Nyarko E."/>
            <person name="Jarju S."/>
            <person name="Secka A."/>
            <person name="Antonio M."/>
            <person name="Oren A."/>
            <person name="Chaudhuri R.R."/>
            <person name="La Ragione R."/>
            <person name="Hildebrand F."/>
            <person name="Pallen M.J."/>
        </authorList>
    </citation>
    <scope>NUCLEOTIDE SEQUENCE</scope>
    <source>
        <strain evidence="11">2189</strain>
    </source>
</reference>
<evidence type="ECO:0000256" key="2">
    <source>
        <dbReference type="ARBA" id="ARBA00009261"/>
    </source>
</evidence>
<keyword evidence="8 9" id="KW-0472">Membrane</keyword>
<name>A0A9D1W1C6_9FIRM</name>
<dbReference type="PANTHER" id="PTHR30330">
    <property type="entry name" value="AGSS FAMILY TRANSPORTER, SODIUM-ALANINE"/>
    <property type="match status" value="1"/>
</dbReference>
<dbReference type="PRINTS" id="PR00175">
    <property type="entry name" value="NAALASMPORT"/>
</dbReference>
<dbReference type="InterPro" id="IPR001463">
    <property type="entry name" value="Na/Ala_symport"/>
</dbReference>
<dbReference type="GO" id="GO:0005886">
    <property type="term" value="C:plasma membrane"/>
    <property type="evidence" value="ECO:0007669"/>
    <property type="project" value="UniProtKB-SubCell"/>
</dbReference>
<dbReference type="PANTHER" id="PTHR30330:SF3">
    <property type="entry name" value="TRANSCRIPTIONAL REGULATOR, LRP FAMILY"/>
    <property type="match status" value="1"/>
</dbReference>
<keyword evidence="3 9" id="KW-0813">Transport</keyword>
<feature type="region of interest" description="Disordered" evidence="10">
    <location>
        <begin position="468"/>
        <end position="489"/>
    </location>
</feature>
<evidence type="ECO:0000256" key="3">
    <source>
        <dbReference type="ARBA" id="ARBA00022448"/>
    </source>
</evidence>
<reference evidence="11" key="2">
    <citation type="submission" date="2021-04" db="EMBL/GenBank/DDBJ databases">
        <authorList>
            <person name="Gilroy R."/>
        </authorList>
    </citation>
    <scope>NUCLEOTIDE SEQUENCE</scope>
    <source>
        <strain evidence="11">2189</strain>
    </source>
</reference>
<evidence type="ECO:0000256" key="1">
    <source>
        <dbReference type="ARBA" id="ARBA00004651"/>
    </source>
</evidence>
<feature type="transmembrane region" description="Helical" evidence="9">
    <location>
        <begin position="222"/>
        <end position="241"/>
    </location>
</feature>
<keyword evidence="7 9" id="KW-1133">Transmembrane helix</keyword>
<evidence type="ECO:0000256" key="9">
    <source>
        <dbReference type="RuleBase" id="RU363064"/>
    </source>
</evidence>
<protein>
    <submittedName>
        <fullName evidence="11">Sodium:alanine symporter family protein</fullName>
    </submittedName>
</protein>
<feature type="transmembrane region" description="Helical" evidence="9">
    <location>
        <begin position="12"/>
        <end position="38"/>
    </location>
</feature>
<evidence type="ECO:0000256" key="8">
    <source>
        <dbReference type="ARBA" id="ARBA00023136"/>
    </source>
</evidence>
<evidence type="ECO:0000256" key="10">
    <source>
        <dbReference type="SAM" id="MobiDB-lite"/>
    </source>
</evidence>
<accession>A0A9D1W1C6</accession>
<feature type="transmembrane region" description="Helical" evidence="9">
    <location>
        <begin position="408"/>
        <end position="429"/>
    </location>
</feature>
<comment type="caution">
    <text evidence="11">The sequence shown here is derived from an EMBL/GenBank/DDBJ whole genome shotgun (WGS) entry which is preliminary data.</text>
</comment>
<feature type="transmembrane region" description="Helical" evidence="9">
    <location>
        <begin position="190"/>
        <end position="210"/>
    </location>
</feature>
<dbReference type="GO" id="GO:0005283">
    <property type="term" value="F:amino acid:sodium symporter activity"/>
    <property type="evidence" value="ECO:0007669"/>
    <property type="project" value="InterPro"/>
</dbReference>
<comment type="subcellular location">
    <subcellularLocation>
        <location evidence="1 9">Cell membrane</location>
        <topology evidence="1 9">Multi-pass membrane protein</topology>
    </subcellularLocation>
</comment>
<feature type="transmembrane region" description="Helical" evidence="9">
    <location>
        <begin position="143"/>
        <end position="163"/>
    </location>
</feature>
<dbReference type="AlphaFoldDB" id="A0A9D1W1C6"/>
<dbReference type="NCBIfam" id="TIGR00835">
    <property type="entry name" value="agcS"/>
    <property type="match status" value="1"/>
</dbReference>
<evidence type="ECO:0000313" key="12">
    <source>
        <dbReference type="Proteomes" id="UP000886847"/>
    </source>
</evidence>
<dbReference type="Pfam" id="PF01235">
    <property type="entry name" value="Na_Ala_symp"/>
    <property type="match status" value="1"/>
</dbReference>
<evidence type="ECO:0000256" key="4">
    <source>
        <dbReference type="ARBA" id="ARBA00022475"/>
    </source>
</evidence>